<evidence type="ECO:0000313" key="4">
    <source>
        <dbReference type="EMBL" id="ODV74305.1"/>
    </source>
</evidence>
<dbReference type="EC" id="2.5.1.-" evidence="3"/>
<keyword evidence="1 3" id="KW-0808">Transferase</keyword>
<sequence>MKLIPAFVTNSSPVVWLNNFTRKAIANMLATGTVPEHVALIMDGNRRYAKTNGLPTQGGHEAGSATLLEIVDVSLQLGIRHLSIYAFSIENFNRSKEEVDLLFSLLVERLDTFLEHRERVDKAPAVRIRIIGNKSLIPPQTLYRLENIEKITQNNTQLVLNVCFAYTSRDEISHSVGVLVDKFVNHETTRVDIDEIAIYNNFYFGPETPPVNLLIRTSGHTRLSDFLMWQVCEDSHIEFLNVYWPSFTSYHFYAILVKYGYFESAQLAVDKLNSYTSSMISYVEDEPRKQTELHRLPPHPPFVSVLGKR</sequence>
<proteinExistence type="inferred from homology"/>
<dbReference type="GO" id="GO:1904423">
    <property type="term" value="C:dehydrodolichyl diphosphate synthase complex"/>
    <property type="evidence" value="ECO:0007669"/>
    <property type="project" value="TreeGrafter"/>
</dbReference>
<dbReference type="FunFam" id="3.40.1180.10:FF:000005">
    <property type="entry name" value="Alkyl transferase"/>
    <property type="match status" value="1"/>
</dbReference>
<evidence type="ECO:0000256" key="1">
    <source>
        <dbReference type="ARBA" id="ARBA00022679"/>
    </source>
</evidence>
<protein>
    <recommendedName>
        <fullName evidence="3">Alkyl transferase</fullName>
        <ecNumber evidence="3">2.5.1.-</ecNumber>
    </recommendedName>
</protein>
<dbReference type="CDD" id="cd00475">
    <property type="entry name" value="Cis_IPPS"/>
    <property type="match status" value="1"/>
</dbReference>
<name>A0A1E4S487_CYBJN</name>
<dbReference type="OMA" id="TKGQPDP"/>
<dbReference type="InterPro" id="IPR001441">
    <property type="entry name" value="UPP_synth-like"/>
</dbReference>
<evidence type="ECO:0000313" key="5">
    <source>
        <dbReference type="Proteomes" id="UP000094389"/>
    </source>
</evidence>
<dbReference type="SUPFAM" id="SSF64005">
    <property type="entry name" value="Undecaprenyl diphosphate synthase"/>
    <property type="match status" value="1"/>
</dbReference>
<dbReference type="Pfam" id="PF01255">
    <property type="entry name" value="Prenyltransf"/>
    <property type="match status" value="1"/>
</dbReference>
<dbReference type="RefSeq" id="XP_020071344.1">
    <property type="nucleotide sequence ID" value="XM_020212617.1"/>
</dbReference>
<dbReference type="GO" id="GO:0005783">
    <property type="term" value="C:endoplasmic reticulum"/>
    <property type="evidence" value="ECO:0007669"/>
    <property type="project" value="TreeGrafter"/>
</dbReference>
<accession>A0A1E4S487</accession>
<dbReference type="EMBL" id="KV453928">
    <property type="protein sequence ID" value="ODV74305.1"/>
    <property type="molecule type" value="Genomic_DNA"/>
</dbReference>
<dbReference type="PANTHER" id="PTHR10291:SF2">
    <property type="entry name" value="DEHYDRODOLICHYL DIPHOSPHATE SYNTHASE COMPLEX SUBUNIT SRT1"/>
    <property type="match status" value="1"/>
</dbReference>
<dbReference type="GeneID" id="30987013"/>
<dbReference type="HAMAP" id="MF_01139">
    <property type="entry name" value="ISPT"/>
    <property type="match status" value="1"/>
</dbReference>
<dbReference type="NCBIfam" id="TIGR00055">
    <property type="entry name" value="uppS"/>
    <property type="match status" value="1"/>
</dbReference>
<dbReference type="InterPro" id="IPR036424">
    <property type="entry name" value="UPP_synth-like_sf"/>
</dbReference>
<dbReference type="Proteomes" id="UP000094389">
    <property type="component" value="Unassembled WGS sequence"/>
</dbReference>
<gene>
    <name evidence="4" type="ORF">CYBJADRAFT_125801</name>
</gene>
<dbReference type="OrthoDB" id="4173905at2759"/>
<organism evidence="4 5">
    <name type="scientific">Cyberlindnera jadinii (strain ATCC 18201 / CBS 1600 / BCRC 20928 / JCM 3617 / NBRC 0987 / NRRL Y-1542)</name>
    <name type="common">Torula yeast</name>
    <name type="synonym">Candida utilis</name>
    <dbReference type="NCBI Taxonomy" id="983966"/>
    <lineage>
        <taxon>Eukaryota</taxon>
        <taxon>Fungi</taxon>
        <taxon>Dikarya</taxon>
        <taxon>Ascomycota</taxon>
        <taxon>Saccharomycotina</taxon>
        <taxon>Saccharomycetes</taxon>
        <taxon>Phaffomycetales</taxon>
        <taxon>Phaffomycetaceae</taxon>
        <taxon>Cyberlindnera</taxon>
    </lineage>
</organism>
<dbReference type="AlphaFoldDB" id="A0A1E4S487"/>
<evidence type="ECO:0000256" key="2">
    <source>
        <dbReference type="ARBA" id="ARBA00022842"/>
    </source>
</evidence>
<dbReference type="PANTHER" id="PTHR10291">
    <property type="entry name" value="DEHYDRODOLICHYL DIPHOSPHATE SYNTHASE FAMILY MEMBER"/>
    <property type="match status" value="1"/>
</dbReference>
<keyword evidence="2" id="KW-0460">Magnesium</keyword>
<dbReference type="GO" id="GO:0045547">
    <property type="term" value="F:ditrans,polycis-polyprenyl diphosphate synthase [(2E,6E)-farnesyl diphosphate specific] activity"/>
    <property type="evidence" value="ECO:0007669"/>
    <property type="project" value="TreeGrafter"/>
</dbReference>
<dbReference type="GO" id="GO:0016020">
    <property type="term" value="C:membrane"/>
    <property type="evidence" value="ECO:0007669"/>
    <property type="project" value="TreeGrafter"/>
</dbReference>
<dbReference type="Gene3D" id="3.40.1180.10">
    <property type="entry name" value="Decaprenyl diphosphate synthase-like"/>
    <property type="match status" value="1"/>
</dbReference>
<dbReference type="GO" id="GO:0016094">
    <property type="term" value="P:polyprenol biosynthetic process"/>
    <property type="evidence" value="ECO:0007669"/>
    <property type="project" value="TreeGrafter"/>
</dbReference>
<dbReference type="STRING" id="983966.A0A1E4S487"/>
<keyword evidence="5" id="KW-1185">Reference proteome</keyword>
<dbReference type="GO" id="GO:0005811">
    <property type="term" value="C:lipid droplet"/>
    <property type="evidence" value="ECO:0007669"/>
    <property type="project" value="TreeGrafter"/>
</dbReference>
<comment type="similarity">
    <text evidence="3">Belongs to the UPP synthase family.</text>
</comment>
<reference evidence="4 5" key="1">
    <citation type="journal article" date="2016" name="Proc. Natl. Acad. Sci. U.S.A.">
        <title>Comparative genomics of biotechnologically important yeasts.</title>
        <authorList>
            <person name="Riley R."/>
            <person name="Haridas S."/>
            <person name="Wolfe K.H."/>
            <person name="Lopes M.R."/>
            <person name="Hittinger C.T."/>
            <person name="Goeker M."/>
            <person name="Salamov A.A."/>
            <person name="Wisecaver J.H."/>
            <person name="Long T.M."/>
            <person name="Calvey C.H."/>
            <person name="Aerts A.L."/>
            <person name="Barry K.W."/>
            <person name="Choi C."/>
            <person name="Clum A."/>
            <person name="Coughlan A.Y."/>
            <person name="Deshpande S."/>
            <person name="Douglass A.P."/>
            <person name="Hanson S.J."/>
            <person name="Klenk H.-P."/>
            <person name="LaButti K.M."/>
            <person name="Lapidus A."/>
            <person name="Lindquist E.A."/>
            <person name="Lipzen A.M."/>
            <person name="Meier-Kolthoff J.P."/>
            <person name="Ohm R.A."/>
            <person name="Otillar R.P."/>
            <person name="Pangilinan J.L."/>
            <person name="Peng Y."/>
            <person name="Rokas A."/>
            <person name="Rosa C.A."/>
            <person name="Scheuner C."/>
            <person name="Sibirny A.A."/>
            <person name="Slot J.C."/>
            <person name="Stielow J.B."/>
            <person name="Sun H."/>
            <person name="Kurtzman C.P."/>
            <person name="Blackwell M."/>
            <person name="Grigoriev I.V."/>
            <person name="Jeffries T.W."/>
        </authorList>
    </citation>
    <scope>NUCLEOTIDE SEQUENCE [LARGE SCALE GENOMIC DNA]</scope>
    <source>
        <strain evidence="5">ATCC 18201 / CBS 1600 / BCRC 20928 / JCM 3617 / NBRC 0987 / NRRL Y-1542</strain>
    </source>
</reference>
<evidence type="ECO:0000256" key="3">
    <source>
        <dbReference type="RuleBase" id="RU363018"/>
    </source>
</evidence>